<protein>
    <submittedName>
        <fullName evidence="4">Epoxide hydrolase</fullName>
    </submittedName>
</protein>
<dbReference type="GeneID" id="70252304"/>
<sequence>MSSRLTSPEPSPLPLPFGIKSRQINLSHRGHLSYHILEAGSPSLPLLVLLHGFPEISYSWRKTILPLANAGYHVIAPDQRGFGRTTGWDTRSYKDVDLHTFSATVLVQDILVLVAALGYTQVNCVVGHDAGAVVAANCALMRPDIFQAVVLMTHPFAGIPELPFGAANGAEETRRVEEMPAATAAMVHDQLASLGRKHYEWYYSTARANADMVGPVTPGGLRGFFRGYFHVKSGSWNSNYNTLHPPRRWSAEELAEMPEYYIMPLQKTMPETIHEMMLRELAEAKESSKQWLSNDELEVYVSEYARTSFQGGLNWYRVWTGDCGSRTSLMQDLYVFSGLKIKVPCCFIGGQKDWGMYQVPGALERMCGSKEVCEDFRFCKIIDGAGHWIAQEKPNKAVEGILEFLRGVN</sequence>
<keyword evidence="1 4" id="KW-0378">Hydrolase</keyword>
<dbReference type="PRINTS" id="PR00111">
    <property type="entry name" value="ABHYDROLASE"/>
</dbReference>
<dbReference type="Pfam" id="PF00561">
    <property type="entry name" value="Abhydrolase_1"/>
    <property type="match status" value="1"/>
</dbReference>
<evidence type="ECO:0000256" key="1">
    <source>
        <dbReference type="ARBA" id="ARBA00022801"/>
    </source>
</evidence>
<dbReference type="PRINTS" id="PR00412">
    <property type="entry name" value="EPOXHYDRLASE"/>
</dbReference>
<evidence type="ECO:0000313" key="4">
    <source>
        <dbReference type="EMBL" id="KAH8701735.1"/>
    </source>
</evidence>
<accession>A0AAD4PYP3</accession>
<organism evidence="4 5">
    <name type="scientific">Talaromyces proteolyticus</name>
    <dbReference type="NCBI Taxonomy" id="1131652"/>
    <lineage>
        <taxon>Eukaryota</taxon>
        <taxon>Fungi</taxon>
        <taxon>Dikarya</taxon>
        <taxon>Ascomycota</taxon>
        <taxon>Pezizomycotina</taxon>
        <taxon>Eurotiomycetes</taxon>
        <taxon>Eurotiomycetidae</taxon>
        <taxon>Eurotiales</taxon>
        <taxon>Trichocomaceae</taxon>
        <taxon>Talaromyces</taxon>
        <taxon>Talaromyces sect. Bacilispori</taxon>
    </lineage>
</organism>
<dbReference type="Proteomes" id="UP001201262">
    <property type="component" value="Unassembled WGS sequence"/>
</dbReference>
<dbReference type="InterPro" id="IPR000073">
    <property type="entry name" value="AB_hydrolase_1"/>
</dbReference>
<comment type="caution">
    <text evidence="4">The sequence shown here is derived from an EMBL/GenBank/DDBJ whole genome shotgun (WGS) entry which is preliminary data.</text>
</comment>
<keyword evidence="5" id="KW-1185">Reference proteome</keyword>
<dbReference type="InterPro" id="IPR000639">
    <property type="entry name" value="Epox_hydrolase-like"/>
</dbReference>
<dbReference type="EMBL" id="JAJTJA010000003">
    <property type="protein sequence ID" value="KAH8701735.1"/>
    <property type="molecule type" value="Genomic_DNA"/>
</dbReference>
<gene>
    <name evidence="4" type="ORF">BGW36DRAFT_458577</name>
</gene>
<name>A0AAD4PYP3_9EURO</name>
<evidence type="ECO:0000259" key="3">
    <source>
        <dbReference type="Pfam" id="PF00561"/>
    </source>
</evidence>
<evidence type="ECO:0000256" key="2">
    <source>
        <dbReference type="ARBA" id="ARBA00038334"/>
    </source>
</evidence>
<evidence type="ECO:0000313" key="5">
    <source>
        <dbReference type="Proteomes" id="UP001201262"/>
    </source>
</evidence>
<comment type="similarity">
    <text evidence="2">Belongs to the AB hydrolase superfamily. Epoxide hydrolase family.</text>
</comment>
<dbReference type="RefSeq" id="XP_046075111.1">
    <property type="nucleotide sequence ID" value="XM_046222017.1"/>
</dbReference>
<feature type="domain" description="AB hydrolase-1" evidence="3">
    <location>
        <begin position="45"/>
        <end position="389"/>
    </location>
</feature>
<proteinExistence type="inferred from homology"/>
<dbReference type="InterPro" id="IPR029058">
    <property type="entry name" value="AB_hydrolase_fold"/>
</dbReference>
<dbReference type="Gene3D" id="3.40.50.1820">
    <property type="entry name" value="alpha/beta hydrolase"/>
    <property type="match status" value="1"/>
</dbReference>
<dbReference type="SUPFAM" id="SSF53474">
    <property type="entry name" value="alpha/beta-Hydrolases"/>
    <property type="match status" value="1"/>
</dbReference>
<dbReference type="GO" id="GO:0016787">
    <property type="term" value="F:hydrolase activity"/>
    <property type="evidence" value="ECO:0007669"/>
    <property type="project" value="UniProtKB-KW"/>
</dbReference>
<dbReference type="AlphaFoldDB" id="A0AAD4PYP3"/>
<dbReference type="PANTHER" id="PTHR43329">
    <property type="entry name" value="EPOXIDE HYDROLASE"/>
    <property type="match status" value="1"/>
</dbReference>
<reference evidence="4" key="1">
    <citation type="submission" date="2021-12" db="EMBL/GenBank/DDBJ databases">
        <title>Convergent genome expansion in fungi linked to evolution of root-endophyte symbiosis.</title>
        <authorList>
            <consortium name="DOE Joint Genome Institute"/>
            <person name="Ke Y.-H."/>
            <person name="Bonito G."/>
            <person name="Liao H.-L."/>
            <person name="Looney B."/>
            <person name="Rojas-Flechas A."/>
            <person name="Nash J."/>
            <person name="Hameed K."/>
            <person name="Schadt C."/>
            <person name="Martin F."/>
            <person name="Crous P.W."/>
            <person name="Miettinen O."/>
            <person name="Magnuson J.K."/>
            <person name="Labbe J."/>
            <person name="Jacobson D."/>
            <person name="Doktycz M.J."/>
            <person name="Veneault-Fourrey C."/>
            <person name="Kuo A."/>
            <person name="Mondo S."/>
            <person name="Calhoun S."/>
            <person name="Riley R."/>
            <person name="Ohm R."/>
            <person name="LaButti K."/>
            <person name="Andreopoulos B."/>
            <person name="Pangilinan J."/>
            <person name="Nolan M."/>
            <person name="Tritt A."/>
            <person name="Clum A."/>
            <person name="Lipzen A."/>
            <person name="Daum C."/>
            <person name="Barry K."/>
            <person name="Grigoriev I.V."/>
            <person name="Vilgalys R."/>
        </authorList>
    </citation>
    <scope>NUCLEOTIDE SEQUENCE</scope>
    <source>
        <strain evidence="4">PMI_201</strain>
    </source>
</reference>